<gene>
    <name evidence="19" type="primary">murB</name>
    <name evidence="21" type="ordered locus">Trebr_1461</name>
</gene>
<dbReference type="Gene3D" id="3.30.465.10">
    <property type="match status" value="1"/>
</dbReference>
<keyword evidence="8 19" id="KW-0132">Cell division</keyword>
<comment type="similarity">
    <text evidence="19">Belongs to the MurB family.</text>
</comment>
<dbReference type="GO" id="GO:0008762">
    <property type="term" value="F:UDP-N-acetylmuramate dehydrogenase activity"/>
    <property type="evidence" value="ECO:0007669"/>
    <property type="project" value="UniProtKB-UniRule"/>
</dbReference>
<evidence type="ECO:0000256" key="5">
    <source>
        <dbReference type="ARBA" id="ARBA00012518"/>
    </source>
</evidence>
<evidence type="ECO:0000256" key="1">
    <source>
        <dbReference type="ARBA" id="ARBA00001974"/>
    </source>
</evidence>
<dbReference type="PANTHER" id="PTHR21071:SF4">
    <property type="entry name" value="UDP-N-ACETYLENOLPYRUVOYLGLUCOSAMINE REDUCTASE"/>
    <property type="match status" value="1"/>
</dbReference>
<dbReference type="SUPFAM" id="SSF56194">
    <property type="entry name" value="Uridine diphospho-N-Acetylenolpyruvylglucosamine reductase, MurB, C-terminal domain"/>
    <property type="match status" value="1"/>
</dbReference>
<dbReference type="EC" id="1.3.1.98" evidence="5 19"/>
<dbReference type="GO" id="GO:0051301">
    <property type="term" value="P:cell division"/>
    <property type="evidence" value="ECO:0007669"/>
    <property type="project" value="UniProtKB-KW"/>
</dbReference>
<comment type="caution">
    <text evidence="19">Lacks conserved residue(s) required for the propagation of feature annotation.</text>
</comment>
<evidence type="ECO:0000256" key="17">
    <source>
        <dbReference type="ARBA" id="ARBA00031026"/>
    </source>
</evidence>
<dbReference type="InterPro" id="IPR016169">
    <property type="entry name" value="FAD-bd_PCMH_sub2"/>
</dbReference>
<dbReference type="SUPFAM" id="SSF56176">
    <property type="entry name" value="FAD-binding/transporter-associated domain-like"/>
    <property type="match status" value="2"/>
</dbReference>
<dbReference type="Gene3D" id="3.90.78.10">
    <property type="entry name" value="UDP-N-acetylenolpyruvoylglucosamine reductase, C-terminal domain"/>
    <property type="match status" value="1"/>
</dbReference>
<dbReference type="InterPro" id="IPR016166">
    <property type="entry name" value="FAD-bd_PCMH"/>
</dbReference>
<organism evidence="21 22">
    <name type="scientific">Treponema brennaborense (strain DSM 12168 / CIP 105900 / DD5/3)</name>
    <dbReference type="NCBI Taxonomy" id="906968"/>
    <lineage>
        <taxon>Bacteria</taxon>
        <taxon>Pseudomonadati</taxon>
        <taxon>Spirochaetota</taxon>
        <taxon>Spirochaetia</taxon>
        <taxon>Spirochaetales</taxon>
        <taxon>Treponemataceae</taxon>
        <taxon>Treponema</taxon>
    </lineage>
</organism>
<keyword evidence="9 19" id="KW-0285">Flavoprotein</keyword>
<dbReference type="InterPro" id="IPR003170">
    <property type="entry name" value="MurB"/>
</dbReference>
<dbReference type="Gene3D" id="3.30.43.10">
    <property type="entry name" value="Uridine Diphospho-n-acetylenolpyruvylglucosamine Reductase, domain 2"/>
    <property type="match status" value="1"/>
</dbReference>
<dbReference type="GO" id="GO:0008360">
    <property type="term" value="P:regulation of cell shape"/>
    <property type="evidence" value="ECO:0007669"/>
    <property type="project" value="UniProtKB-KW"/>
</dbReference>
<evidence type="ECO:0000256" key="16">
    <source>
        <dbReference type="ARBA" id="ARBA00023316"/>
    </source>
</evidence>
<dbReference type="HAMAP" id="MF_00037">
    <property type="entry name" value="MurB"/>
    <property type="match status" value="1"/>
</dbReference>
<dbReference type="AlphaFoldDB" id="F4LNQ0"/>
<dbReference type="eggNOG" id="COG0812">
    <property type="taxonomic scope" value="Bacteria"/>
</dbReference>
<dbReference type="HOGENOM" id="CLU_035304_1_1_12"/>
<dbReference type="RefSeq" id="WP_013758590.1">
    <property type="nucleotide sequence ID" value="NC_015500.1"/>
</dbReference>
<dbReference type="PROSITE" id="PS51387">
    <property type="entry name" value="FAD_PCMH"/>
    <property type="match status" value="1"/>
</dbReference>
<reference evidence="22" key="1">
    <citation type="submission" date="2011-04" db="EMBL/GenBank/DDBJ databases">
        <title>The complete genome of Treponema brennaborense DSM 12168.</title>
        <authorList>
            <person name="Lucas S."/>
            <person name="Han J."/>
            <person name="Lapidus A."/>
            <person name="Bruce D."/>
            <person name="Goodwin L."/>
            <person name="Pitluck S."/>
            <person name="Peters L."/>
            <person name="Kyrpides N."/>
            <person name="Mavromatis K."/>
            <person name="Ivanova N."/>
            <person name="Mikhailova N."/>
            <person name="Pagani I."/>
            <person name="Teshima H."/>
            <person name="Detter J.C."/>
            <person name="Tapia R."/>
            <person name="Han C."/>
            <person name="Land M."/>
            <person name="Hauser L."/>
            <person name="Markowitz V."/>
            <person name="Cheng J.-F."/>
            <person name="Hugenholtz P."/>
            <person name="Woyke T."/>
            <person name="Wu D."/>
            <person name="Gronow S."/>
            <person name="Wellnitz S."/>
            <person name="Brambilla E."/>
            <person name="Klenk H.-P."/>
            <person name="Eisen J.A."/>
        </authorList>
    </citation>
    <scope>NUCLEOTIDE SEQUENCE [LARGE SCALE GENOMIC DNA]</scope>
    <source>
        <strain evidence="22">DSM 12168 / CIP 105900 / DD5/3</strain>
    </source>
</reference>
<evidence type="ECO:0000256" key="14">
    <source>
        <dbReference type="ARBA" id="ARBA00023002"/>
    </source>
</evidence>
<evidence type="ECO:0000313" key="21">
    <source>
        <dbReference type="EMBL" id="AEE16885.1"/>
    </source>
</evidence>
<evidence type="ECO:0000256" key="18">
    <source>
        <dbReference type="ARBA" id="ARBA00048914"/>
    </source>
</evidence>
<dbReference type="KEGG" id="tbe:Trebr_1461"/>
<sequence length="365" mass="38089">MYNVRKIEENINICGQFRGEILYDEPLAPRTTFKVGGRAAVLAEPADVPSLCAVLNAVRAAAVPYFVLGGGSNVVVPDEGVAYAVVSLQTQLLQPAMNGIELIDAAETSCGAGDSGESADFAAGADFAGPIAAAGDSGKSGDFAAGAAALLRCGAGCTVERVTAFCAEHSLGGLENFAGLPGTVGGAVYMNARCYDRSISDVLRRVSYLDCSSVQPKLCCYEMNGADWDYKKSPFQGQLGTSVIVGAEFAVTRLSAADAAASAKKAASYVADRREKGHFRFPSAGSVFKNNRAFGKPSGAIIDEAGLRGYRIGGAQVAPWHGNFIINTGGATADDIRSLVSYVIRTVHDKTGFTLEPEIVFIPFL</sequence>
<dbReference type="PANTHER" id="PTHR21071">
    <property type="entry name" value="UDP-N-ACETYLENOLPYRUVOYLGLUCOSAMINE REDUCTASE"/>
    <property type="match status" value="1"/>
</dbReference>
<evidence type="ECO:0000256" key="7">
    <source>
        <dbReference type="ARBA" id="ARBA00022490"/>
    </source>
</evidence>
<evidence type="ECO:0000256" key="6">
    <source>
        <dbReference type="ARBA" id="ARBA00015188"/>
    </source>
</evidence>
<dbReference type="STRING" id="906968.Trebr_1461"/>
<evidence type="ECO:0000256" key="10">
    <source>
        <dbReference type="ARBA" id="ARBA00022827"/>
    </source>
</evidence>
<evidence type="ECO:0000259" key="20">
    <source>
        <dbReference type="PROSITE" id="PS51387"/>
    </source>
</evidence>
<evidence type="ECO:0000256" key="11">
    <source>
        <dbReference type="ARBA" id="ARBA00022857"/>
    </source>
</evidence>
<evidence type="ECO:0000256" key="3">
    <source>
        <dbReference type="ARBA" id="ARBA00004496"/>
    </source>
</evidence>
<accession>F4LNQ0</accession>
<evidence type="ECO:0000256" key="12">
    <source>
        <dbReference type="ARBA" id="ARBA00022960"/>
    </source>
</evidence>
<comment type="pathway">
    <text evidence="4 19">Cell wall biogenesis; peptidoglycan biosynthesis.</text>
</comment>
<dbReference type="GO" id="GO:0005829">
    <property type="term" value="C:cytosol"/>
    <property type="evidence" value="ECO:0007669"/>
    <property type="project" value="TreeGrafter"/>
</dbReference>
<evidence type="ECO:0000313" key="22">
    <source>
        <dbReference type="Proteomes" id="UP000006546"/>
    </source>
</evidence>
<comment type="cofactor">
    <cofactor evidence="1 19">
        <name>FAD</name>
        <dbReference type="ChEBI" id="CHEBI:57692"/>
    </cofactor>
</comment>
<protein>
    <recommendedName>
        <fullName evidence="6 19">UDP-N-acetylenolpyruvoylglucosamine reductase</fullName>
        <ecNumber evidence="5 19">1.3.1.98</ecNumber>
    </recommendedName>
    <alternativeName>
        <fullName evidence="17 19">UDP-N-acetylmuramate dehydrogenase</fullName>
    </alternativeName>
</protein>
<evidence type="ECO:0000256" key="19">
    <source>
        <dbReference type="HAMAP-Rule" id="MF_00037"/>
    </source>
</evidence>
<comment type="function">
    <text evidence="2 19">Cell wall formation.</text>
</comment>
<evidence type="ECO:0000256" key="8">
    <source>
        <dbReference type="ARBA" id="ARBA00022618"/>
    </source>
</evidence>
<comment type="catalytic activity">
    <reaction evidence="18 19">
        <text>UDP-N-acetyl-alpha-D-muramate + NADP(+) = UDP-N-acetyl-3-O-(1-carboxyvinyl)-alpha-D-glucosamine + NADPH + H(+)</text>
        <dbReference type="Rhea" id="RHEA:12248"/>
        <dbReference type="ChEBI" id="CHEBI:15378"/>
        <dbReference type="ChEBI" id="CHEBI:57783"/>
        <dbReference type="ChEBI" id="CHEBI:58349"/>
        <dbReference type="ChEBI" id="CHEBI:68483"/>
        <dbReference type="ChEBI" id="CHEBI:70757"/>
        <dbReference type="EC" id="1.3.1.98"/>
    </reaction>
</comment>
<dbReference type="InterPro" id="IPR036318">
    <property type="entry name" value="FAD-bd_PCMH-like_sf"/>
</dbReference>
<feature type="active site" evidence="19">
    <location>
        <position position="358"/>
    </location>
</feature>
<comment type="subcellular location">
    <subcellularLocation>
        <location evidence="3 19">Cytoplasm</location>
    </subcellularLocation>
</comment>
<keyword evidence="10 19" id="KW-0274">FAD</keyword>
<dbReference type="UniPathway" id="UPA00219"/>
<evidence type="ECO:0000256" key="4">
    <source>
        <dbReference type="ARBA" id="ARBA00004752"/>
    </source>
</evidence>
<evidence type="ECO:0000256" key="2">
    <source>
        <dbReference type="ARBA" id="ARBA00003921"/>
    </source>
</evidence>
<proteinExistence type="inferred from homology"/>
<dbReference type="GO" id="GO:0071555">
    <property type="term" value="P:cell wall organization"/>
    <property type="evidence" value="ECO:0007669"/>
    <property type="project" value="UniProtKB-KW"/>
</dbReference>
<dbReference type="GO" id="GO:0071949">
    <property type="term" value="F:FAD binding"/>
    <property type="evidence" value="ECO:0007669"/>
    <property type="project" value="InterPro"/>
</dbReference>
<dbReference type="GO" id="GO:0009252">
    <property type="term" value="P:peptidoglycan biosynthetic process"/>
    <property type="evidence" value="ECO:0007669"/>
    <property type="project" value="UniProtKB-UniRule"/>
</dbReference>
<dbReference type="InterPro" id="IPR016167">
    <property type="entry name" value="FAD-bd_PCMH_sub1"/>
</dbReference>
<dbReference type="Proteomes" id="UP000006546">
    <property type="component" value="Chromosome"/>
</dbReference>
<name>F4LNQ0_TREBD</name>
<keyword evidence="16 19" id="KW-0961">Cell wall biogenesis/degradation</keyword>
<keyword evidence="14 19" id="KW-0560">Oxidoreductase</keyword>
<keyword evidence="7 19" id="KW-0963">Cytoplasm</keyword>
<dbReference type="Pfam" id="PF02873">
    <property type="entry name" value="MurB_C"/>
    <property type="match status" value="1"/>
</dbReference>
<keyword evidence="11 19" id="KW-0521">NADP</keyword>
<evidence type="ECO:0000256" key="15">
    <source>
        <dbReference type="ARBA" id="ARBA00023306"/>
    </source>
</evidence>
<feature type="domain" description="FAD-binding PCMH-type" evidence="20">
    <location>
        <begin position="34"/>
        <end position="254"/>
    </location>
</feature>
<evidence type="ECO:0000256" key="9">
    <source>
        <dbReference type="ARBA" id="ARBA00022630"/>
    </source>
</evidence>
<keyword evidence="12 19" id="KW-0133">Cell shape</keyword>
<dbReference type="NCBIfam" id="TIGR00179">
    <property type="entry name" value="murB"/>
    <property type="match status" value="1"/>
</dbReference>
<feature type="active site" description="Proton donor" evidence="19">
    <location>
        <position position="286"/>
    </location>
</feature>
<keyword evidence="15 19" id="KW-0131">Cell cycle</keyword>
<dbReference type="EMBL" id="CP002696">
    <property type="protein sequence ID" value="AEE16885.1"/>
    <property type="molecule type" value="Genomic_DNA"/>
</dbReference>
<dbReference type="InterPro" id="IPR036635">
    <property type="entry name" value="MurB_C_sf"/>
</dbReference>
<keyword evidence="22" id="KW-1185">Reference proteome</keyword>
<evidence type="ECO:0000256" key="13">
    <source>
        <dbReference type="ARBA" id="ARBA00022984"/>
    </source>
</evidence>
<keyword evidence="13 19" id="KW-0573">Peptidoglycan synthesis</keyword>
<dbReference type="InterPro" id="IPR011601">
    <property type="entry name" value="MurB_C"/>
</dbReference>